<reference evidence="2 3" key="1">
    <citation type="submission" date="2018-10" db="EMBL/GenBank/DDBJ databases">
        <title>Sequencing the genomes of 1000 actinobacteria strains.</title>
        <authorList>
            <person name="Klenk H.-P."/>
        </authorList>
    </citation>
    <scope>NUCLEOTIDE SEQUENCE [LARGE SCALE GENOMIC DNA]</scope>
    <source>
        <strain evidence="2 3">DSM 43911</strain>
    </source>
</reference>
<dbReference type="Proteomes" id="UP000272729">
    <property type="component" value="Unassembled WGS sequence"/>
</dbReference>
<sequence length="50" mass="5525">MPAVNTRNSEDSHLGTALTGAAVLFVLLRVLAVSHYDWHTTLDHWVPQSP</sequence>
<gene>
    <name evidence="2" type="ORF">DFJ66_3327</name>
</gene>
<protein>
    <submittedName>
        <fullName evidence="2">Uncharacterized protein</fullName>
    </submittedName>
</protein>
<keyword evidence="1" id="KW-0472">Membrane</keyword>
<proteinExistence type="predicted"/>
<keyword evidence="3" id="KW-1185">Reference proteome</keyword>
<evidence type="ECO:0000313" key="3">
    <source>
        <dbReference type="Proteomes" id="UP000272729"/>
    </source>
</evidence>
<evidence type="ECO:0000256" key="1">
    <source>
        <dbReference type="SAM" id="Phobius"/>
    </source>
</evidence>
<dbReference type="AlphaFoldDB" id="A0A495X9N3"/>
<feature type="transmembrane region" description="Helical" evidence="1">
    <location>
        <begin position="12"/>
        <end position="32"/>
    </location>
</feature>
<comment type="caution">
    <text evidence="2">The sequence shown here is derived from an EMBL/GenBank/DDBJ whole genome shotgun (WGS) entry which is preliminary data.</text>
</comment>
<dbReference type="EMBL" id="RBXR01000001">
    <property type="protein sequence ID" value="RKT70086.1"/>
    <property type="molecule type" value="Genomic_DNA"/>
</dbReference>
<evidence type="ECO:0000313" key="2">
    <source>
        <dbReference type="EMBL" id="RKT70086.1"/>
    </source>
</evidence>
<organism evidence="2 3">
    <name type="scientific">Saccharothrix variisporea</name>
    <dbReference type="NCBI Taxonomy" id="543527"/>
    <lineage>
        <taxon>Bacteria</taxon>
        <taxon>Bacillati</taxon>
        <taxon>Actinomycetota</taxon>
        <taxon>Actinomycetes</taxon>
        <taxon>Pseudonocardiales</taxon>
        <taxon>Pseudonocardiaceae</taxon>
        <taxon>Saccharothrix</taxon>
    </lineage>
</organism>
<name>A0A495X9N3_9PSEU</name>
<keyword evidence="1" id="KW-1133">Transmembrane helix</keyword>
<accession>A0A495X9N3</accession>
<keyword evidence="1" id="KW-0812">Transmembrane</keyword>